<feature type="compositionally biased region" description="Basic and acidic residues" evidence="1">
    <location>
        <begin position="223"/>
        <end position="235"/>
    </location>
</feature>
<dbReference type="InterPro" id="IPR036465">
    <property type="entry name" value="vWFA_dom_sf"/>
</dbReference>
<dbReference type="RefSeq" id="WP_078928509.1">
    <property type="nucleotide sequence ID" value="NZ_FUXX01000012.1"/>
</dbReference>
<feature type="region of interest" description="Disordered" evidence="1">
    <location>
        <begin position="216"/>
        <end position="235"/>
    </location>
</feature>
<sequence length="235" mass="25978">MKKLFVLIGIALSVFSTSVFSAVENDKKFDHVDLVMILDKSGSMHGMESDTIGGFNSMLDKQRKLDVKTDVTTVLFNNKSDYIHERKPLSDIKNITGDDYLPQGTTALLDCVGETIDKVSGYYAVNDKKNKVIFAIITDGKENSSHEYTKKIVKKLIEDKKEAGWEFIFLGANIDAVSEAGSIGITSDRVVQYKATKMGVRKNFDAVASFAEEAVAGNSVSDNWKEKAEQDTPEN</sequence>
<proteinExistence type="predicted"/>
<protein>
    <submittedName>
        <fullName evidence="3">Uncharacterized conserved protein YegL, contains vWA domain of TerY type</fullName>
    </submittedName>
</protein>
<feature type="chain" id="PRO_5011984304" evidence="2">
    <location>
        <begin position="22"/>
        <end position="235"/>
    </location>
</feature>
<organism evidence="3 4">
    <name type="scientific">Succinivibrio dextrinosolvens DSM 3072</name>
    <dbReference type="NCBI Taxonomy" id="1123324"/>
    <lineage>
        <taxon>Bacteria</taxon>
        <taxon>Pseudomonadati</taxon>
        <taxon>Pseudomonadota</taxon>
        <taxon>Gammaproteobacteria</taxon>
        <taxon>Aeromonadales</taxon>
        <taxon>Succinivibrionaceae</taxon>
        <taxon>Succinivibrio</taxon>
    </lineage>
</organism>
<dbReference type="AlphaFoldDB" id="A0A1T4V7N2"/>
<keyword evidence="2" id="KW-0732">Signal</keyword>
<dbReference type="EMBL" id="FUXX01000012">
    <property type="protein sequence ID" value="SKA60959.1"/>
    <property type="molecule type" value="Genomic_DNA"/>
</dbReference>
<evidence type="ECO:0000256" key="1">
    <source>
        <dbReference type="SAM" id="MobiDB-lite"/>
    </source>
</evidence>
<feature type="signal peptide" evidence="2">
    <location>
        <begin position="1"/>
        <end position="21"/>
    </location>
</feature>
<dbReference type="STRING" id="83771.SAMN02910357_01111"/>
<accession>A0A1T4V7N2</accession>
<gene>
    <name evidence="3" type="ORF">SAMN02745213_00991</name>
</gene>
<name>A0A1T4V7N2_9GAMM</name>
<dbReference type="Proteomes" id="UP000242432">
    <property type="component" value="Unassembled WGS sequence"/>
</dbReference>
<reference evidence="4" key="1">
    <citation type="submission" date="2017-02" db="EMBL/GenBank/DDBJ databases">
        <authorList>
            <person name="Varghese N."/>
            <person name="Submissions S."/>
        </authorList>
    </citation>
    <scope>NUCLEOTIDE SEQUENCE [LARGE SCALE GENOMIC DNA]</scope>
    <source>
        <strain evidence="4">DSM 3072</strain>
    </source>
</reference>
<keyword evidence="4" id="KW-1185">Reference proteome</keyword>
<evidence type="ECO:0000256" key="2">
    <source>
        <dbReference type="SAM" id="SignalP"/>
    </source>
</evidence>
<evidence type="ECO:0000313" key="4">
    <source>
        <dbReference type="Proteomes" id="UP000242432"/>
    </source>
</evidence>
<dbReference type="SUPFAM" id="SSF53300">
    <property type="entry name" value="vWA-like"/>
    <property type="match status" value="1"/>
</dbReference>
<evidence type="ECO:0000313" key="3">
    <source>
        <dbReference type="EMBL" id="SKA60959.1"/>
    </source>
</evidence>
<dbReference type="Gene3D" id="3.40.50.410">
    <property type="entry name" value="von Willebrand factor, type A domain"/>
    <property type="match status" value="1"/>
</dbReference>